<reference evidence="1 2" key="1">
    <citation type="submission" date="2024-05" db="EMBL/GenBank/DDBJ databases">
        <title>Genetic variation in Jamaican populations of the coffee berry borer (Hypothenemus hampei).</title>
        <authorList>
            <person name="Errbii M."/>
            <person name="Myrie A."/>
        </authorList>
    </citation>
    <scope>NUCLEOTIDE SEQUENCE [LARGE SCALE GENOMIC DNA]</scope>
    <source>
        <strain evidence="1">JA-Hopewell-2020-01-JO</strain>
        <tissue evidence="1">Whole body</tissue>
    </source>
</reference>
<evidence type="ECO:0000313" key="1">
    <source>
        <dbReference type="EMBL" id="KAL1505621.1"/>
    </source>
</evidence>
<dbReference type="Proteomes" id="UP001566132">
    <property type="component" value="Unassembled WGS sequence"/>
</dbReference>
<keyword evidence="2" id="KW-1185">Reference proteome</keyword>
<organism evidence="1 2">
    <name type="scientific">Hypothenemus hampei</name>
    <name type="common">Coffee berry borer</name>
    <dbReference type="NCBI Taxonomy" id="57062"/>
    <lineage>
        <taxon>Eukaryota</taxon>
        <taxon>Metazoa</taxon>
        <taxon>Ecdysozoa</taxon>
        <taxon>Arthropoda</taxon>
        <taxon>Hexapoda</taxon>
        <taxon>Insecta</taxon>
        <taxon>Pterygota</taxon>
        <taxon>Neoptera</taxon>
        <taxon>Endopterygota</taxon>
        <taxon>Coleoptera</taxon>
        <taxon>Polyphaga</taxon>
        <taxon>Cucujiformia</taxon>
        <taxon>Curculionidae</taxon>
        <taxon>Scolytinae</taxon>
        <taxon>Hypothenemus</taxon>
    </lineage>
</organism>
<gene>
    <name evidence="1" type="ORF">ABEB36_005145</name>
</gene>
<dbReference type="EMBL" id="JBDJPC010000004">
    <property type="protein sequence ID" value="KAL1505621.1"/>
    <property type="molecule type" value="Genomic_DNA"/>
</dbReference>
<proteinExistence type="predicted"/>
<comment type="caution">
    <text evidence="1">The sequence shown here is derived from an EMBL/GenBank/DDBJ whole genome shotgun (WGS) entry which is preliminary data.</text>
</comment>
<accession>A0ABD1EXR2</accession>
<dbReference type="AlphaFoldDB" id="A0ABD1EXR2"/>
<protein>
    <submittedName>
        <fullName evidence="1">Uncharacterized protein</fullName>
    </submittedName>
</protein>
<evidence type="ECO:0000313" key="2">
    <source>
        <dbReference type="Proteomes" id="UP001566132"/>
    </source>
</evidence>
<name>A0ABD1EXR2_HYPHA</name>
<sequence>MKLSVIGIRKIAKAAKKQLKKNQPIFNHCIRKNLKTGIETPNEMIALTYANLKEKITDCRIVTNDILVSYDCLKPSMIFMK</sequence>